<dbReference type="Proteomes" id="UP000335636">
    <property type="component" value="Unassembled WGS sequence"/>
</dbReference>
<evidence type="ECO:0000313" key="2">
    <source>
        <dbReference type="Proteomes" id="UP000335636"/>
    </source>
</evidence>
<reference evidence="1" key="1">
    <citation type="submission" date="2019-04" db="EMBL/GenBank/DDBJ databases">
        <authorList>
            <person name="Alioto T."/>
            <person name="Alioto T."/>
        </authorList>
    </citation>
    <scope>NUCLEOTIDE SEQUENCE [LARGE SCALE GENOMIC DNA]</scope>
</reference>
<comment type="caution">
    <text evidence="1">The sequence shown here is derived from an EMBL/GenBank/DDBJ whole genome shotgun (WGS) entry which is preliminary data.</text>
</comment>
<name>A0A5E4BMN5_MARMO</name>
<sequence>HTGITSRVRTALEKSTVCKASNFKNSRAALTAISFPGGPAVLQIALRLQGSFSSIFIYRLSRATVGTPRDTVAF</sequence>
<gene>
    <name evidence="1" type="ORF">MONAX_5E038084</name>
</gene>
<evidence type="ECO:0000313" key="1">
    <source>
        <dbReference type="EMBL" id="VTJ70933.1"/>
    </source>
</evidence>
<accession>A0A5E4BMN5</accession>
<dbReference type="EMBL" id="CABDUW010000532">
    <property type="protein sequence ID" value="VTJ70933.1"/>
    <property type="molecule type" value="Genomic_DNA"/>
</dbReference>
<organism evidence="1 2">
    <name type="scientific">Marmota monax</name>
    <name type="common">Woodchuck</name>
    <dbReference type="NCBI Taxonomy" id="9995"/>
    <lineage>
        <taxon>Eukaryota</taxon>
        <taxon>Metazoa</taxon>
        <taxon>Chordata</taxon>
        <taxon>Craniata</taxon>
        <taxon>Vertebrata</taxon>
        <taxon>Euteleostomi</taxon>
        <taxon>Mammalia</taxon>
        <taxon>Eutheria</taxon>
        <taxon>Euarchontoglires</taxon>
        <taxon>Glires</taxon>
        <taxon>Rodentia</taxon>
        <taxon>Sciuromorpha</taxon>
        <taxon>Sciuridae</taxon>
        <taxon>Xerinae</taxon>
        <taxon>Marmotini</taxon>
        <taxon>Marmota</taxon>
    </lineage>
</organism>
<feature type="non-terminal residue" evidence="1">
    <location>
        <position position="1"/>
    </location>
</feature>
<dbReference type="AlphaFoldDB" id="A0A5E4BMN5"/>
<protein>
    <submittedName>
        <fullName evidence="1">Uncharacterized protein</fullName>
    </submittedName>
</protein>
<keyword evidence="2" id="KW-1185">Reference proteome</keyword>
<proteinExistence type="predicted"/>